<comment type="cofactor">
    <cofactor evidence="12">
        <name>Mg(2+)</name>
        <dbReference type="ChEBI" id="CHEBI:18420"/>
    </cofactor>
    <cofactor evidence="12">
        <name>Mn(2+)</name>
        <dbReference type="ChEBI" id="CHEBI:29035"/>
    </cofactor>
    <text evidence="12">Binds 2 divalent metal cations per subunit. Magnesium or manganese.</text>
</comment>
<comment type="caution">
    <text evidence="13">The sequence shown here is derived from an EMBL/GenBank/DDBJ whole genome shotgun (WGS) entry which is preliminary data.</text>
</comment>
<gene>
    <name evidence="13" type="ORF">TD95_004568</name>
</gene>
<keyword evidence="7 12" id="KW-0460">Magnesium</keyword>
<evidence type="ECO:0000256" key="12">
    <source>
        <dbReference type="RuleBase" id="RU003843"/>
    </source>
</evidence>
<proteinExistence type="inferred from homology"/>
<dbReference type="UniPathway" id="UPA00275">
    <property type="reaction ID" value="UER00399"/>
</dbReference>
<name>A0A0F4ZHJ2_9PEZI</name>
<evidence type="ECO:0000256" key="2">
    <source>
        <dbReference type="ARBA" id="ARBA00011738"/>
    </source>
</evidence>
<dbReference type="GO" id="GO:0009231">
    <property type="term" value="P:riboflavin biosynthetic process"/>
    <property type="evidence" value="ECO:0007669"/>
    <property type="project" value="UniProtKB-UniPathway"/>
</dbReference>
<comment type="function">
    <text evidence="12">Catalyzes the conversion of D-ribulose 5-phosphate to formate and 3,4-dihydroxy-2-butanone 4-phosphate.</text>
</comment>
<dbReference type="EMBL" id="LAEV01000519">
    <property type="protein sequence ID" value="KKA30089.1"/>
    <property type="molecule type" value="Genomic_DNA"/>
</dbReference>
<dbReference type="EC" id="4.1.99.12" evidence="3 12"/>
<dbReference type="NCBIfam" id="TIGR00506">
    <property type="entry name" value="ribB"/>
    <property type="match status" value="1"/>
</dbReference>
<dbReference type="InterPro" id="IPR000422">
    <property type="entry name" value="DHBP_synthase_RibB"/>
</dbReference>
<dbReference type="Pfam" id="PF00926">
    <property type="entry name" value="DHBP_synthase"/>
    <property type="match status" value="1"/>
</dbReference>
<evidence type="ECO:0000256" key="11">
    <source>
        <dbReference type="ARBA" id="ARBA00060730"/>
    </source>
</evidence>
<dbReference type="Gene3D" id="3.90.870.10">
    <property type="entry name" value="DHBP synthase"/>
    <property type="match status" value="1"/>
</dbReference>
<dbReference type="PANTHER" id="PTHR21327">
    <property type="entry name" value="GTP CYCLOHYDROLASE II-RELATED"/>
    <property type="match status" value="1"/>
</dbReference>
<dbReference type="GO" id="GO:0046872">
    <property type="term" value="F:metal ion binding"/>
    <property type="evidence" value="ECO:0007669"/>
    <property type="project" value="UniProtKB-KW"/>
</dbReference>
<comment type="catalytic activity">
    <reaction evidence="12">
        <text>D-ribulose 5-phosphate = (2S)-2-hydroxy-3-oxobutyl phosphate + formate + H(+)</text>
        <dbReference type="Rhea" id="RHEA:18457"/>
        <dbReference type="ChEBI" id="CHEBI:15378"/>
        <dbReference type="ChEBI" id="CHEBI:15740"/>
        <dbReference type="ChEBI" id="CHEBI:58121"/>
        <dbReference type="ChEBI" id="CHEBI:58830"/>
        <dbReference type="EC" id="4.1.99.12"/>
    </reaction>
</comment>
<dbReference type="InterPro" id="IPR017945">
    <property type="entry name" value="DHBP_synth_RibB-like_a/b_dom"/>
</dbReference>
<evidence type="ECO:0000313" key="14">
    <source>
        <dbReference type="Proteomes" id="UP000033483"/>
    </source>
</evidence>
<dbReference type="AlphaFoldDB" id="A0A0F4ZHJ2"/>
<comment type="similarity">
    <text evidence="11 12">Belongs to the DHBP synthase family.</text>
</comment>
<evidence type="ECO:0000256" key="6">
    <source>
        <dbReference type="ARBA" id="ARBA00022723"/>
    </source>
</evidence>
<keyword evidence="6 12" id="KW-0479">Metal-binding</keyword>
<organism evidence="13 14">
    <name type="scientific">Thielaviopsis punctulata</name>
    <dbReference type="NCBI Taxonomy" id="72032"/>
    <lineage>
        <taxon>Eukaryota</taxon>
        <taxon>Fungi</taxon>
        <taxon>Dikarya</taxon>
        <taxon>Ascomycota</taxon>
        <taxon>Pezizomycotina</taxon>
        <taxon>Sordariomycetes</taxon>
        <taxon>Hypocreomycetidae</taxon>
        <taxon>Microascales</taxon>
        <taxon>Ceratocystidaceae</taxon>
        <taxon>Thielaviopsis</taxon>
    </lineage>
</organism>
<keyword evidence="8" id="KW-0318">Glutathionylation</keyword>
<dbReference type="GO" id="GO:0008686">
    <property type="term" value="F:3,4-dihydroxy-2-butanone-4-phosphate synthase activity"/>
    <property type="evidence" value="ECO:0007669"/>
    <property type="project" value="UniProtKB-EC"/>
</dbReference>
<evidence type="ECO:0000256" key="10">
    <source>
        <dbReference type="ARBA" id="ARBA00023239"/>
    </source>
</evidence>
<dbReference type="GO" id="GO:0005829">
    <property type="term" value="C:cytosol"/>
    <property type="evidence" value="ECO:0007669"/>
    <property type="project" value="TreeGrafter"/>
</dbReference>
<evidence type="ECO:0000313" key="13">
    <source>
        <dbReference type="EMBL" id="KKA30089.1"/>
    </source>
</evidence>
<evidence type="ECO:0000256" key="7">
    <source>
        <dbReference type="ARBA" id="ARBA00022842"/>
    </source>
</evidence>
<evidence type="ECO:0000256" key="5">
    <source>
        <dbReference type="ARBA" id="ARBA00022619"/>
    </source>
</evidence>
<dbReference type="PANTHER" id="PTHR21327:SF18">
    <property type="entry name" value="3,4-DIHYDROXY-2-BUTANONE 4-PHOSPHATE SYNTHASE"/>
    <property type="match status" value="1"/>
</dbReference>
<evidence type="ECO:0000256" key="1">
    <source>
        <dbReference type="ARBA" id="ARBA00004904"/>
    </source>
</evidence>
<comment type="subunit">
    <text evidence="2 12">Homodimer.</text>
</comment>
<dbReference type="GO" id="GO:0005758">
    <property type="term" value="C:mitochondrial intermembrane space"/>
    <property type="evidence" value="ECO:0007669"/>
    <property type="project" value="TreeGrafter"/>
</dbReference>
<sequence>MTASTQLDVALFDTIPDCIEAFRNGEFLVVLDDPSRENEADLIIAAEDLTADKMAFMVRHSSGLICAPLPAARTAALGLPQMVESTQDPRGTAYTISVDAADASVTTGISAYDRALVCRVLADPKSTEASLRRPGHVFPLRAREGGVRERGGHTEAAIDFCRLAGKQLAGAICEVVDDGVEVEGQAIRTGGGMLRGEDNIRFARKYGMKVCTIADLVAYLEKTEGKLPKAAA</sequence>
<dbReference type="FunFam" id="3.90.870.10:FF:000002">
    <property type="entry name" value="3,4-dihydroxy-2-butanone 4-phosphate synthase"/>
    <property type="match status" value="1"/>
</dbReference>
<protein>
    <recommendedName>
        <fullName evidence="4 12">3,4-dihydroxy-2-butanone 4-phosphate synthase</fullName>
        <shortName evidence="12">DHBP synthase</shortName>
        <ecNumber evidence="3 12">4.1.99.12</ecNumber>
    </recommendedName>
</protein>
<reference evidence="13 14" key="1">
    <citation type="submission" date="2015-03" db="EMBL/GenBank/DDBJ databases">
        <authorList>
            <person name="Radwan O."/>
            <person name="Al-Naeli F.A."/>
            <person name="Rendon G.A."/>
            <person name="Fields C."/>
        </authorList>
    </citation>
    <scope>NUCLEOTIDE SEQUENCE [LARGE SCALE GENOMIC DNA]</scope>
    <source>
        <strain evidence="13">CR-DP1</strain>
    </source>
</reference>
<dbReference type="Proteomes" id="UP000033483">
    <property type="component" value="Unassembled WGS sequence"/>
</dbReference>
<evidence type="ECO:0000256" key="3">
    <source>
        <dbReference type="ARBA" id="ARBA00012153"/>
    </source>
</evidence>
<keyword evidence="9 12" id="KW-0464">Manganese</keyword>
<keyword evidence="10 12" id="KW-0456">Lyase</keyword>
<evidence type="ECO:0000256" key="8">
    <source>
        <dbReference type="ARBA" id="ARBA00023206"/>
    </source>
</evidence>
<dbReference type="SUPFAM" id="SSF55821">
    <property type="entry name" value="YrdC/RibB"/>
    <property type="match status" value="1"/>
</dbReference>
<evidence type="ECO:0000256" key="9">
    <source>
        <dbReference type="ARBA" id="ARBA00023211"/>
    </source>
</evidence>
<dbReference type="OrthoDB" id="60371at2759"/>
<comment type="pathway">
    <text evidence="1 12">Cofactor biosynthesis; riboflavin biosynthesis; 2-hydroxy-3-oxobutyl phosphate from D-ribulose 5-phosphate: step 1/1.</text>
</comment>
<keyword evidence="5 12" id="KW-0686">Riboflavin biosynthesis</keyword>
<evidence type="ECO:0000256" key="4">
    <source>
        <dbReference type="ARBA" id="ARBA00018836"/>
    </source>
</evidence>
<keyword evidence="14" id="KW-1185">Reference proteome</keyword>
<accession>A0A0F4ZHJ2</accession>